<organism evidence="1">
    <name type="scientific">uncultured prokaryote</name>
    <dbReference type="NCBI Taxonomy" id="198431"/>
    <lineage>
        <taxon>unclassified sequences</taxon>
        <taxon>environmental samples</taxon>
    </lineage>
</organism>
<keyword evidence="1" id="KW-0614">Plasmid</keyword>
<reference evidence="1" key="1">
    <citation type="submission" date="2015-06" db="EMBL/GenBank/DDBJ databases">
        <authorList>
            <person name="Joergensen T."/>
        </authorList>
    </citation>
    <scope>NUCLEOTIDE SEQUENCE</scope>
    <source>
        <plasmid evidence="1">pRGRH0232</plasmid>
    </source>
</reference>
<reference evidence="1" key="2">
    <citation type="submission" date="2015-07" db="EMBL/GenBank/DDBJ databases">
        <title>Plasmids, circular viruses and viroids from rat gut.</title>
        <authorList>
            <person name="Jorgensen T.J."/>
            <person name="Hansen M.A."/>
            <person name="Xu Z."/>
            <person name="Tabak M.A."/>
            <person name="Sorensen S.J."/>
            <person name="Hansen L.H."/>
        </authorList>
    </citation>
    <scope>NUCLEOTIDE SEQUENCE</scope>
    <source>
        <plasmid evidence="1">pRGRH0232</plasmid>
    </source>
</reference>
<dbReference type="SUPFAM" id="SSF52540">
    <property type="entry name" value="P-loop containing nucleoside triphosphate hydrolases"/>
    <property type="match status" value="1"/>
</dbReference>
<evidence type="ECO:0008006" key="2">
    <source>
        <dbReference type="Google" id="ProtNLM"/>
    </source>
</evidence>
<accession>A0A0H5PXN0</accession>
<dbReference type="EMBL" id="LN852905">
    <property type="protein sequence ID" value="CRY94323.1"/>
    <property type="molecule type" value="Genomic_DNA"/>
</dbReference>
<name>A0A0H5PXN0_9ZZZZ</name>
<protein>
    <recommendedName>
        <fullName evidence="2">(d)CMP kinase</fullName>
    </recommendedName>
</protein>
<evidence type="ECO:0000313" key="1">
    <source>
        <dbReference type="EMBL" id="CRY94323.1"/>
    </source>
</evidence>
<proteinExistence type="predicted"/>
<geneLocation type="plasmid" evidence="1">
    <name>pRGRH0232</name>
</geneLocation>
<dbReference type="AlphaFoldDB" id="A0A0H5PXN0"/>
<sequence length="201" mass="22875">MSSSWNDQVERLTSRIAHDAGMVERPLIVSIDGRSGSGKSTLAAFVAQKLDCTVISGDDFFAGGETVSPLAPEELAQICIDWKLQRAVLESLYRNEPAQFFPYDWDAFDGSKRFEPTHIGVRKIVVFEGVYSARPELRDLVDLRVLIEIPEKERHQRLLKREGQMGEWEKQWHRAEDWYFTTAAPRSAFDIVLSETAPFPS</sequence>
<dbReference type="InterPro" id="IPR027417">
    <property type="entry name" value="P-loop_NTPase"/>
</dbReference>
<dbReference type="Gene3D" id="3.40.50.300">
    <property type="entry name" value="P-loop containing nucleotide triphosphate hydrolases"/>
    <property type="match status" value="1"/>
</dbReference>